<sequence length="120" mass="14461">MEVYFSVNNREKLLRGDIKDFLVEYKHKNTKYGSIYQIYLKGLNLKNIELRNLKSDTVLPEPMKFLEDLYLKNKEFRFVIINKNLVLEESNFIATFKEFRISNNLLFAIVRKKYKENLTL</sequence>
<dbReference type="RefSeq" id="WP_013236741.1">
    <property type="nucleotide sequence ID" value="NC_022592.1"/>
</dbReference>
<protein>
    <submittedName>
        <fullName evidence="1">Uncharacterized protein</fullName>
    </submittedName>
</protein>
<dbReference type="Proteomes" id="UP000017590">
    <property type="component" value="Chromosome"/>
</dbReference>
<evidence type="ECO:0000313" key="2">
    <source>
        <dbReference type="Proteomes" id="UP000017590"/>
    </source>
</evidence>
<proteinExistence type="predicted"/>
<reference evidence="2" key="1">
    <citation type="journal article" date="2014" name="Biotechnol. Biofuels">
        <title>Comparison of single-molecule sequencing and hybrid approaches for finishing the genome of Clostridium autoethanogenum and analysis of CRISPR systems in industrial relevant Clostridia.</title>
        <authorList>
            <person name="Brown S.D."/>
            <person name="Nagaraju S."/>
            <person name="Utturkar S."/>
            <person name="De Tissera S."/>
            <person name="Segovia S."/>
            <person name="Mitchell W."/>
            <person name="Land M.L."/>
            <person name="Dassanayake A."/>
            <person name="Kopke M."/>
        </authorList>
    </citation>
    <scope>NUCLEOTIDE SEQUENCE [LARGE SCALE GENOMIC DNA]</scope>
    <source>
        <strain evidence="2">DSM 10061</strain>
    </source>
</reference>
<gene>
    <name evidence="1" type="ORF">CAETHG_2151</name>
</gene>
<organism evidence="1 2">
    <name type="scientific">Clostridium autoethanogenum DSM 10061</name>
    <dbReference type="NCBI Taxonomy" id="1341692"/>
    <lineage>
        <taxon>Bacteria</taxon>
        <taxon>Bacillati</taxon>
        <taxon>Bacillota</taxon>
        <taxon>Clostridia</taxon>
        <taxon>Eubacteriales</taxon>
        <taxon>Clostridiaceae</taxon>
        <taxon>Clostridium</taxon>
    </lineage>
</organism>
<accession>A0ABM5NV25</accession>
<name>A0ABM5NV25_9CLOT</name>
<dbReference type="EMBL" id="CP006763">
    <property type="protein sequence ID" value="AGY76364.1"/>
    <property type="molecule type" value="Genomic_DNA"/>
</dbReference>
<evidence type="ECO:0000313" key="1">
    <source>
        <dbReference type="EMBL" id="AGY76364.1"/>
    </source>
</evidence>
<keyword evidence="2" id="KW-1185">Reference proteome</keyword>